<dbReference type="InterPro" id="IPR039523">
    <property type="entry name" value="RimK-rel_E_lig_ATP-grasp"/>
</dbReference>
<evidence type="ECO:0000259" key="1">
    <source>
        <dbReference type="Pfam" id="PF14397"/>
    </source>
</evidence>
<sequence>MGFKGITSFFKGFLKEKDKKSYSRIAYEFIHLAIIHKQIPYHYFSRFLYRNDFKEYKDFIPIKTYFGLIGSEKIHDPLYVNILGNKIFFELFCNQFQVPRPVMTSYNRNGAFYHNDSATNVQSNDGLVAFFSNIFKDAKASEIILKSTNTKGGAGIFILAKKSFREQIQEVGHLILSGTYVHQEWLEQHQEINKIYPHSINTIRLDIAIDHKGKEHLLGSVMRFGQGGNKIDNRSKGGFFVSIDQNGCLMRKGYPQRVYGSKELVNHPDTGFEFNGFKVPYYEEAKALALHMSQLIPNRVVGWDIAITPDGPMVVEGNHDSNIAMSEVAYGGYLKHPVVKNLVSAM</sequence>
<name>A0ABU6ISA8_9FLAO</name>
<keyword evidence="3" id="KW-1185">Reference proteome</keyword>
<feature type="domain" description="Alpha-L-glutamate ligase-related protein ATP-grasp" evidence="1">
    <location>
        <begin position="74"/>
        <end position="336"/>
    </location>
</feature>
<organism evidence="2 3">
    <name type="scientific">Flagellimonas halotolerans</name>
    <dbReference type="NCBI Taxonomy" id="3112164"/>
    <lineage>
        <taxon>Bacteria</taxon>
        <taxon>Pseudomonadati</taxon>
        <taxon>Bacteroidota</taxon>
        <taxon>Flavobacteriia</taxon>
        <taxon>Flavobacteriales</taxon>
        <taxon>Flavobacteriaceae</taxon>
        <taxon>Flagellimonas</taxon>
    </lineage>
</organism>
<evidence type="ECO:0000313" key="3">
    <source>
        <dbReference type="Proteomes" id="UP001355298"/>
    </source>
</evidence>
<reference evidence="2 3" key="1">
    <citation type="submission" date="2024-01" db="EMBL/GenBank/DDBJ databases">
        <title>The strains designed SYSU M86414 and SYSU M84420 isolated from the marine sediment in San Sha City (Hainan Province, China).</title>
        <authorList>
            <person name="Guo D."/>
        </authorList>
    </citation>
    <scope>NUCLEOTIDE SEQUENCE [LARGE SCALE GENOMIC DNA]</scope>
    <source>
        <strain evidence="2 3">SYSU M84420</strain>
    </source>
</reference>
<proteinExistence type="predicted"/>
<dbReference type="SUPFAM" id="SSF56059">
    <property type="entry name" value="Glutathione synthetase ATP-binding domain-like"/>
    <property type="match status" value="1"/>
</dbReference>
<accession>A0ABU6ISA8</accession>
<dbReference type="Pfam" id="PF14397">
    <property type="entry name" value="ATPgrasp_ST"/>
    <property type="match status" value="1"/>
</dbReference>
<dbReference type="RefSeq" id="WP_326278970.1">
    <property type="nucleotide sequence ID" value="NZ_JAYKYV010000009.1"/>
</dbReference>
<evidence type="ECO:0000313" key="2">
    <source>
        <dbReference type="EMBL" id="MEC4266006.1"/>
    </source>
</evidence>
<dbReference type="EMBL" id="JAYMGW010000009">
    <property type="protein sequence ID" value="MEC4266006.1"/>
    <property type="molecule type" value="Genomic_DNA"/>
</dbReference>
<comment type="caution">
    <text evidence="2">The sequence shown here is derived from an EMBL/GenBank/DDBJ whole genome shotgun (WGS) entry which is preliminary data.</text>
</comment>
<gene>
    <name evidence="2" type="ORF">VOP03_11675</name>
</gene>
<protein>
    <submittedName>
        <fullName evidence="2">Sugar-transfer associated ATP-grasp domain-containing protein</fullName>
    </submittedName>
</protein>
<dbReference type="Proteomes" id="UP001355298">
    <property type="component" value="Unassembled WGS sequence"/>
</dbReference>